<dbReference type="EMBL" id="ANAH02000008">
    <property type="protein sequence ID" value="EPX62088.1"/>
    <property type="molecule type" value="Genomic_DNA"/>
</dbReference>
<gene>
    <name evidence="1" type="ORF">D187_009992</name>
</gene>
<name>S9QZK8_CYSF2</name>
<protein>
    <submittedName>
        <fullName evidence="1">Uncharacterized protein</fullName>
    </submittedName>
</protein>
<organism evidence="1 2">
    <name type="scientific">Cystobacter fuscus (strain ATCC 25194 / DSM 2262 / NBRC 100088 / M29)</name>
    <dbReference type="NCBI Taxonomy" id="1242864"/>
    <lineage>
        <taxon>Bacteria</taxon>
        <taxon>Pseudomonadati</taxon>
        <taxon>Myxococcota</taxon>
        <taxon>Myxococcia</taxon>
        <taxon>Myxococcales</taxon>
        <taxon>Cystobacterineae</taxon>
        <taxon>Archangiaceae</taxon>
        <taxon>Cystobacter</taxon>
    </lineage>
</organism>
<keyword evidence="2" id="KW-1185">Reference proteome</keyword>
<evidence type="ECO:0000313" key="1">
    <source>
        <dbReference type="EMBL" id="EPX62088.1"/>
    </source>
</evidence>
<reference evidence="1" key="1">
    <citation type="submission" date="2013-05" db="EMBL/GenBank/DDBJ databases">
        <title>Genome assembly of Cystobacter fuscus DSM 2262.</title>
        <authorList>
            <person name="Sharma G."/>
            <person name="Khatri I."/>
            <person name="Kaur C."/>
            <person name="Mayilraj S."/>
            <person name="Subramanian S."/>
        </authorList>
    </citation>
    <scope>NUCLEOTIDE SEQUENCE [LARGE SCALE GENOMIC DNA]</scope>
    <source>
        <strain evidence="1">DSM 2262</strain>
    </source>
</reference>
<accession>S9QZK8</accession>
<comment type="caution">
    <text evidence="1">The sequence shown here is derived from an EMBL/GenBank/DDBJ whole genome shotgun (WGS) entry which is preliminary data.</text>
</comment>
<proteinExistence type="predicted"/>
<sequence>MDTVRSAQLRHHEIRSGEQLFRGLVSTAREWLLRVASPNSHQREGTEPRFHPAFIHGSSLVREGLKCGGEPCRATKLPDVDDH</sequence>
<dbReference type="Proteomes" id="UP000011682">
    <property type="component" value="Unassembled WGS sequence"/>
</dbReference>
<evidence type="ECO:0000313" key="2">
    <source>
        <dbReference type="Proteomes" id="UP000011682"/>
    </source>
</evidence>
<dbReference type="AlphaFoldDB" id="S9QZK8"/>